<name>A0A9E2NZE6_9SPIR</name>
<dbReference type="Pfam" id="PF07670">
    <property type="entry name" value="Gate"/>
    <property type="match status" value="2"/>
</dbReference>
<evidence type="ECO:0000256" key="9">
    <source>
        <dbReference type="ARBA" id="ARBA00023065"/>
    </source>
</evidence>
<dbReference type="SMART" id="SM00899">
    <property type="entry name" value="FeoA"/>
    <property type="match status" value="1"/>
</dbReference>
<keyword evidence="5 16" id="KW-0812">Transmembrane</keyword>
<feature type="binding site" evidence="14">
    <location>
        <begin position="229"/>
        <end position="232"/>
    </location>
    <ligand>
        <name>GTP</name>
        <dbReference type="ChEBI" id="CHEBI:37565"/>
        <label>1</label>
    </ligand>
</feature>
<feature type="transmembrane region" description="Helical" evidence="16">
    <location>
        <begin position="726"/>
        <end position="748"/>
    </location>
</feature>
<evidence type="ECO:0000256" key="5">
    <source>
        <dbReference type="ARBA" id="ARBA00022692"/>
    </source>
</evidence>
<dbReference type="InterPro" id="IPR030389">
    <property type="entry name" value="G_FEOB_dom"/>
</dbReference>
<dbReference type="Pfam" id="PF07664">
    <property type="entry name" value="FeoB_C"/>
    <property type="match status" value="1"/>
</dbReference>
<feature type="transmembrane region" description="Helical" evidence="16">
    <location>
        <begin position="699"/>
        <end position="720"/>
    </location>
</feature>
<dbReference type="PANTHER" id="PTHR43185">
    <property type="entry name" value="FERROUS IRON TRANSPORT PROTEIN B"/>
    <property type="match status" value="1"/>
</dbReference>
<evidence type="ECO:0000256" key="11">
    <source>
        <dbReference type="ARBA" id="ARBA00023136"/>
    </source>
</evidence>
<feature type="binding site" evidence="15">
    <location>
        <position position="138"/>
    </location>
    <ligand>
        <name>Mg(2+)</name>
        <dbReference type="ChEBI" id="CHEBI:18420"/>
        <label>2</label>
    </ligand>
</feature>
<keyword evidence="9" id="KW-0406">Ion transport</keyword>
<dbReference type="GO" id="GO:0046914">
    <property type="term" value="F:transition metal ion binding"/>
    <property type="evidence" value="ECO:0007669"/>
    <property type="project" value="InterPro"/>
</dbReference>
<evidence type="ECO:0000256" key="7">
    <source>
        <dbReference type="ARBA" id="ARBA00022989"/>
    </source>
</evidence>
<gene>
    <name evidence="18" type="primary">feoB</name>
    <name evidence="18" type="ORF">IAA16_05470</name>
</gene>
<evidence type="ECO:0000256" key="15">
    <source>
        <dbReference type="PIRSR" id="PIRSR603373-2"/>
    </source>
</evidence>
<feature type="domain" description="FeoB-type G" evidence="17">
    <location>
        <begin position="117"/>
        <end position="278"/>
    </location>
</feature>
<dbReference type="GO" id="GO:0005525">
    <property type="term" value="F:GTP binding"/>
    <property type="evidence" value="ECO:0007669"/>
    <property type="project" value="UniProtKB-KW"/>
</dbReference>
<dbReference type="SUPFAM" id="SSF52540">
    <property type="entry name" value="P-loop containing nucleoside triphosphate hydrolases"/>
    <property type="match status" value="1"/>
</dbReference>
<dbReference type="InterPro" id="IPR038157">
    <property type="entry name" value="FeoA_core_dom"/>
</dbReference>
<dbReference type="InterPro" id="IPR007167">
    <property type="entry name" value="Fe-transptr_FeoA-like"/>
</dbReference>
<keyword evidence="10 14" id="KW-0342">GTP-binding</keyword>
<keyword evidence="15" id="KW-0460">Magnesium</keyword>
<dbReference type="InterPro" id="IPR011642">
    <property type="entry name" value="Gate_dom"/>
</dbReference>
<feature type="binding site" evidence="15">
    <location>
        <position position="135"/>
    </location>
    <ligand>
        <name>Mg(2+)</name>
        <dbReference type="ChEBI" id="CHEBI:18420"/>
        <label>2</label>
    </ligand>
</feature>
<evidence type="ECO:0000313" key="19">
    <source>
        <dbReference type="Proteomes" id="UP000823914"/>
    </source>
</evidence>
<feature type="transmembrane region" description="Helical" evidence="16">
    <location>
        <begin position="638"/>
        <end position="655"/>
    </location>
</feature>
<dbReference type="NCBIfam" id="TIGR00437">
    <property type="entry name" value="feoB"/>
    <property type="match status" value="1"/>
</dbReference>
<organism evidence="18 19">
    <name type="scientific">Candidatus Treponema excrementipullorum</name>
    <dbReference type="NCBI Taxonomy" id="2838768"/>
    <lineage>
        <taxon>Bacteria</taxon>
        <taxon>Pseudomonadati</taxon>
        <taxon>Spirochaetota</taxon>
        <taxon>Spirochaetia</taxon>
        <taxon>Spirochaetales</taxon>
        <taxon>Treponemataceae</taxon>
        <taxon>Treponema</taxon>
    </lineage>
</organism>
<dbReference type="PROSITE" id="PS51711">
    <property type="entry name" value="G_FEOB"/>
    <property type="match status" value="1"/>
</dbReference>
<evidence type="ECO:0000256" key="8">
    <source>
        <dbReference type="ARBA" id="ARBA00023004"/>
    </source>
</evidence>
<protein>
    <recommendedName>
        <fullName evidence="12 13">Ferrous iron transport protein B</fullName>
    </recommendedName>
</protein>
<accession>A0A9E2NZE6</accession>
<comment type="caution">
    <text evidence="18">The sequence shown here is derived from an EMBL/GenBank/DDBJ whole genome shotgun (WGS) entry which is preliminary data.</text>
</comment>
<evidence type="ECO:0000256" key="14">
    <source>
        <dbReference type="PIRSR" id="PIRSR603373-1"/>
    </source>
</evidence>
<dbReference type="Pfam" id="PF02421">
    <property type="entry name" value="FeoB_N"/>
    <property type="match status" value="1"/>
</dbReference>
<evidence type="ECO:0000256" key="4">
    <source>
        <dbReference type="ARBA" id="ARBA00022496"/>
    </source>
</evidence>
<dbReference type="Gene3D" id="3.40.50.300">
    <property type="entry name" value="P-loop containing nucleotide triphosphate hydrolases"/>
    <property type="match status" value="1"/>
</dbReference>
<dbReference type="SUPFAM" id="SSF50037">
    <property type="entry name" value="C-terminal domain of transcriptional repressors"/>
    <property type="match status" value="1"/>
</dbReference>
<evidence type="ECO:0000313" key="18">
    <source>
        <dbReference type="EMBL" id="MBU3849994.1"/>
    </source>
</evidence>
<feature type="binding site" evidence="14">
    <location>
        <begin position="124"/>
        <end position="131"/>
    </location>
    <ligand>
        <name>GTP</name>
        <dbReference type="ChEBI" id="CHEBI:37565"/>
        <label>1</label>
    </ligand>
</feature>
<dbReference type="Gene3D" id="2.30.30.90">
    <property type="match status" value="1"/>
</dbReference>
<keyword evidence="8 16" id="KW-0408">Iron</keyword>
<evidence type="ECO:0000256" key="16">
    <source>
        <dbReference type="RuleBase" id="RU362098"/>
    </source>
</evidence>
<keyword evidence="7 16" id="KW-1133">Transmembrane helix</keyword>
<feature type="transmembrane region" description="Helical" evidence="16">
    <location>
        <begin position="545"/>
        <end position="570"/>
    </location>
</feature>
<evidence type="ECO:0000256" key="2">
    <source>
        <dbReference type="ARBA" id="ARBA00022448"/>
    </source>
</evidence>
<feature type="transmembrane region" description="Helical" evidence="16">
    <location>
        <begin position="760"/>
        <end position="779"/>
    </location>
</feature>
<keyword evidence="15" id="KW-0479">Metal-binding</keyword>
<comment type="similarity">
    <text evidence="16">Belongs to the TRAFAC class TrmE-Era-EngA-EngB-Septin-like GTPase superfamily. FeoB GTPase (TC 9.A.8) family.</text>
</comment>
<keyword evidence="11 16" id="KW-0472">Membrane</keyword>
<dbReference type="EMBL" id="JAHLFV010000129">
    <property type="protein sequence ID" value="MBU3849994.1"/>
    <property type="molecule type" value="Genomic_DNA"/>
</dbReference>
<feature type="binding site" evidence="14">
    <location>
        <begin position="169"/>
        <end position="172"/>
    </location>
    <ligand>
        <name>GTP</name>
        <dbReference type="ChEBI" id="CHEBI:37565"/>
        <label>1</label>
    </ligand>
</feature>
<comment type="function">
    <text evidence="16">Probable transporter of a GTP-driven Fe(2+) uptake system.</text>
</comment>
<evidence type="ECO:0000256" key="3">
    <source>
        <dbReference type="ARBA" id="ARBA00022475"/>
    </source>
</evidence>
<feature type="binding site" evidence="15">
    <location>
        <position position="139"/>
    </location>
    <ligand>
        <name>Mg(2+)</name>
        <dbReference type="ChEBI" id="CHEBI:18420"/>
        <label>2</label>
    </ligand>
</feature>
<dbReference type="Gene3D" id="1.10.287.1770">
    <property type="match status" value="1"/>
</dbReference>
<evidence type="ECO:0000256" key="6">
    <source>
        <dbReference type="ARBA" id="ARBA00022741"/>
    </source>
</evidence>
<feature type="transmembrane region" description="Helical" evidence="16">
    <location>
        <begin position="510"/>
        <end position="533"/>
    </location>
</feature>
<evidence type="ECO:0000256" key="10">
    <source>
        <dbReference type="ARBA" id="ARBA00023134"/>
    </source>
</evidence>
<feature type="binding site" evidence="14">
    <location>
        <begin position="258"/>
        <end position="260"/>
    </location>
    <ligand>
        <name>GTP</name>
        <dbReference type="ChEBI" id="CHEBI:37565"/>
        <label>1</label>
    </ligand>
</feature>
<keyword evidence="6 14" id="KW-0547">Nucleotide-binding</keyword>
<keyword evidence="3" id="KW-1003">Cell membrane</keyword>
<feature type="transmembrane region" description="Helical" evidence="16">
    <location>
        <begin position="466"/>
        <end position="490"/>
    </location>
</feature>
<dbReference type="InterPro" id="IPR003373">
    <property type="entry name" value="Fe2_transport_prot-B"/>
</dbReference>
<feature type="transmembrane region" description="Helical" evidence="16">
    <location>
        <begin position="576"/>
        <end position="596"/>
    </location>
</feature>
<proteinExistence type="inferred from homology"/>
<reference evidence="18" key="1">
    <citation type="journal article" date="2021" name="PeerJ">
        <title>Extensive microbial diversity within the chicken gut microbiome revealed by metagenomics and culture.</title>
        <authorList>
            <person name="Gilroy R."/>
            <person name="Ravi A."/>
            <person name="Getino M."/>
            <person name="Pursley I."/>
            <person name="Horton D.L."/>
            <person name="Alikhan N.F."/>
            <person name="Baker D."/>
            <person name="Gharbi K."/>
            <person name="Hall N."/>
            <person name="Watson M."/>
            <person name="Adriaenssens E.M."/>
            <person name="Foster-Nyarko E."/>
            <person name="Jarju S."/>
            <person name="Secka A."/>
            <person name="Antonio M."/>
            <person name="Oren A."/>
            <person name="Chaudhuri R.R."/>
            <person name="La Ragione R."/>
            <person name="Hildebrand F."/>
            <person name="Pallen M.J."/>
        </authorList>
    </citation>
    <scope>NUCLEOTIDE SEQUENCE</scope>
    <source>
        <strain evidence="18">Gambia15-2214</strain>
    </source>
</reference>
<dbReference type="InterPro" id="IPR008988">
    <property type="entry name" value="Transcriptional_repressor_C"/>
</dbReference>
<evidence type="ECO:0000259" key="17">
    <source>
        <dbReference type="PROSITE" id="PS51711"/>
    </source>
</evidence>
<dbReference type="Pfam" id="PF17910">
    <property type="entry name" value="FeoB_Cyto"/>
    <property type="match status" value="1"/>
</dbReference>
<sequence>MTIKDMEIGQTATILQVGGQGNLRNHLLDMGVIPGAQVTLEKFAPMGDPIELKVHDFSLTLRVADAAKVTVSPAGYASCSVKKDVTPHFSSIEHPGLGEDGKYHSKRTENPLSKDTVLTFALAGNQNCGKTTLFNQLTGSNQHVGNFPGVTVDQKSGEIRGFPNTLVTDLPGIYSLSPYTSEEIVSRDFILKNKPTGIINIVDATNIERNLYLTMQLITLDIPMVLALNMMDELKGNGGSIHINEMEQSLGIPVIPISAAHNEGITELINHALHVARYQEKPFYNDFCSQDKNGGAVHRCIHAIMNLIEDHASGADIPLRFAATKLIEGDSLILEALNLTQNEKETMEHIICQMEEERGLDRAAAIADMRFSFINDLVSHAVVKPRESKERERSRKIDSVLTGKFTAIPAFIGIMGLVFYLTFDVIGARLQELLETGIASLAEILQSALISWEVNPVIQSLVIDGIFGGVGSVLSFLPIIVTLFFFLSLLEDTGYMARVAFVMDKLLRKIGLSGRSIVPMLIGFGCTVPGVMASRTLPSARDRKMTILLTPFMSCTAKLPVYGFFTALFFPENTAFVMIALYIGGILTAILFALLLKKTLFKGNAVPFVMELPNYRMPGAKNVALLLWDKAKDFLQKAFTVIFIASLVIWFLQTFDIKFNVVTDSKNSMLAGISGLIAPVFSPMGFGDWRISTALLTGFIAKESVVSSLSVLFTSPYALVNIISPLSALSVLVFCLLYTPCVASIAAIKRELGWKWASGVVITQCVIAWLAAFVVYMVGGII</sequence>
<dbReference type="InterPro" id="IPR041069">
    <property type="entry name" value="FeoB_Cyto"/>
</dbReference>
<reference evidence="18" key="2">
    <citation type="submission" date="2021-04" db="EMBL/GenBank/DDBJ databases">
        <authorList>
            <person name="Gilroy R."/>
        </authorList>
    </citation>
    <scope>NUCLEOTIDE SEQUENCE</scope>
    <source>
        <strain evidence="18">Gambia15-2214</strain>
    </source>
</reference>
<keyword evidence="4 16" id="KW-0410">Iron transport</keyword>
<evidence type="ECO:0000256" key="13">
    <source>
        <dbReference type="NCBIfam" id="TIGR00437"/>
    </source>
</evidence>
<evidence type="ECO:0000256" key="12">
    <source>
        <dbReference type="ARBA" id="ARBA00031200"/>
    </source>
</evidence>
<dbReference type="PANTHER" id="PTHR43185:SF1">
    <property type="entry name" value="FE(2+) TRANSPORTER FEOB"/>
    <property type="match status" value="1"/>
</dbReference>
<dbReference type="InterPro" id="IPR027417">
    <property type="entry name" value="P-loop_NTPase"/>
</dbReference>
<feature type="transmembrane region" description="Helical" evidence="16">
    <location>
        <begin position="401"/>
        <end position="421"/>
    </location>
</feature>
<dbReference type="InterPro" id="IPR050860">
    <property type="entry name" value="FeoB_GTPase"/>
</dbReference>
<feature type="binding site" evidence="14">
    <location>
        <begin position="149"/>
        <end position="153"/>
    </location>
    <ligand>
        <name>GTP</name>
        <dbReference type="ChEBI" id="CHEBI:37565"/>
        <label>1</label>
    </ligand>
</feature>
<keyword evidence="2 16" id="KW-0813">Transport</keyword>
<dbReference type="GO" id="GO:0015093">
    <property type="term" value="F:ferrous iron transmembrane transporter activity"/>
    <property type="evidence" value="ECO:0007669"/>
    <property type="project" value="UniProtKB-UniRule"/>
</dbReference>
<dbReference type="Proteomes" id="UP000823914">
    <property type="component" value="Unassembled WGS sequence"/>
</dbReference>
<dbReference type="InterPro" id="IPR011640">
    <property type="entry name" value="Fe2_transport_prot_B_C"/>
</dbReference>
<dbReference type="GO" id="GO:0005886">
    <property type="term" value="C:plasma membrane"/>
    <property type="evidence" value="ECO:0007669"/>
    <property type="project" value="UniProtKB-SubCell"/>
</dbReference>
<dbReference type="CDD" id="cd01879">
    <property type="entry name" value="FeoB"/>
    <property type="match status" value="1"/>
</dbReference>
<dbReference type="Pfam" id="PF04023">
    <property type="entry name" value="FeoA"/>
    <property type="match status" value="1"/>
</dbReference>
<comment type="subcellular location">
    <subcellularLocation>
        <location evidence="16">Cell inner membrane</location>
        <topology evidence="16">Multi-pass membrane protein</topology>
    </subcellularLocation>
    <subcellularLocation>
        <location evidence="1">Cell membrane</location>
        <topology evidence="1">Multi-pass membrane protein</topology>
    </subcellularLocation>
</comment>
<dbReference type="AlphaFoldDB" id="A0A9E2NZE6"/>
<evidence type="ECO:0000256" key="1">
    <source>
        <dbReference type="ARBA" id="ARBA00004651"/>
    </source>
</evidence>